<dbReference type="AlphaFoldDB" id="A0A0P9EU15"/>
<name>A0A0P9EU15_RHOGW</name>
<evidence type="ECO:0000313" key="2">
    <source>
        <dbReference type="EMBL" id="KPV72667.1"/>
    </source>
</evidence>
<gene>
    <name evidence="2" type="ORF">RHOBADRAFT_46711</name>
</gene>
<dbReference type="GeneID" id="28975286"/>
<evidence type="ECO:0000256" key="1">
    <source>
        <dbReference type="SAM" id="SignalP"/>
    </source>
</evidence>
<feature type="chain" id="PRO_5006156718" evidence="1">
    <location>
        <begin position="28"/>
        <end position="222"/>
    </location>
</feature>
<dbReference type="EMBL" id="KQ474086">
    <property type="protein sequence ID" value="KPV72667.1"/>
    <property type="molecule type" value="Genomic_DNA"/>
</dbReference>
<keyword evidence="1" id="KW-0732">Signal</keyword>
<organism evidence="2 3">
    <name type="scientific">Rhodotorula graminis (strain WP1)</name>
    <dbReference type="NCBI Taxonomy" id="578459"/>
    <lineage>
        <taxon>Eukaryota</taxon>
        <taxon>Fungi</taxon>
        <taxon>Dikarya</taxon>
        <taxon>Basidiomycota</taxon>
        <taxon>Pucciniomycotina</taxon>
        <taxon>Microbotryomycetes</taxon>
        <taxon>Sporidiobolales</taxon>
        <taxon>Sporidiobolaceae</taxon>
        <taxon>Rhodotorula</taxon>
    </lineage>
</organism>
<feature type="signal peptide" evidence="1">
    <location>
        <begin position="1"/>
        <end position="27"/>
    </location>
</feature>
<dbReference type="RefSeq" id="XP_018268716.1">
    <property type="nucleotide sequence ID" value="XM_018414838.1"/>
</dbReference>
<accession>A0A0P9EU15</accession>
<sequence length="222" mass="22865">MPRRSVVLELLAAACGAALFLLAPALAAPLPTASSISSVCSLVQLDGHVLDEPSRAECEHLLSNSDLGAFVDAWATAEAAADDLHGVLVQELRRRNLVDEVCETLTDANSTLNIVSENEPVGVDYKGNGLLDGIALSINPSILSGIFQTTTRTRASATPAPTTTARAIALEGQGLLDGVDITLDPSILRDLANAPSLLKSLPIPSRTASAKGASETGGCEAS</sequence>
<dbReference type="Proteomes" id="UP000053890">
    <property type="component" value="Unassembled WGS sequence"/>
</dbReference>
<evidence type="ECO:0000313" key="3">
    <source>
        <dbReference type="Proteomes" id="UP000053890"/>
    </source>
</evidence>
<keyword evidence="3" id="KW-1185">Reference proteome</keyword>
<protein>
    <submittedName>
        <fullName evidence="2">Uncharacterized protein</fullName>
    </submittedName>
</protein>
<proteinExistence type="predicted"/>
<reference evidence="2 3" key="1">
    <citation type="journal article" date="2015" name="Front. Microbiol.">
        <title>Genome sequence of the plant growth promoting endophytic yeast Rhodotorula graminis WP1.</title>
        <authorList>
            <person name="Firrincieli A."/>
            <person name="Otillar R."/>
            <person name="Salamov A."/>
            <person name="Schmutz J."/>
            <person name="Khan Z."/>
            <person name="Redman R.S."/>
            <person name="Fleck N.D."/>
            <person name="Lindquist E."/>
            <person name="Grigoriev I.V."/>
            <person name="Doty S.L."/>
        </authorList>
    </citation>
    <scope>NUCLEOTIDE SEQUENCE [LARGE SCALE GENOMIC DNA]</scope>
    <source>
        <strain evidence="2 3">WP1</strain>
    </source>
</reference>